<evidence type="ECO:0000256" key="1">
    <source>
        <dbReference type="SAM" id="SignalP"/>
    </source>
</evidence>
<reference evidence="2 3" key="1">
    <citation type="submission" date="2021-12" db="EMBL/GenBank/DDBJ databases">
        <title>Genome seq of p7.</title>
        <authorList>
            <person name="Seo T."/>
        </authorList>
    </citation>
    <scope>NUCLEOTIDE SEQUENCE [LARGE SCALE GENOMIC DNA]</scope>
    <source>
        <strain evidence="2 3">P7</strain>
    </source>
</reference>
<organism evidence="2 3">
    <name type="scientific">Pelomonas caseinilytica</name>
    <dbReference type="NCBI Taxonomy" id="2906763"/>
    <lineage>
        <taxon>Bacteria</taxon>
        <taxon>Pseudomonadati</taxon>
        <taxon>Pseudomonadota</taxon>
        <taxon>Betaproteobacteria</taxon>
        <taxon>Burkholderiales</taxon>
        <taxon>Sphaerotilaceae</taxon>
        <taxon>Roseateles</taxon>
    </lineage>
</organism>
<keyword evidence="3" id="KW-1185">Reference proteome</keyword>
<evidence type="ECO:0008006" key="4">
    <source>
        <dbReference type="Google" id="ProtNLM"/>
    </source>
</evidence>
<dbReference type="EMBL" id="JAJTWT010000005">
    <property type="protein sequence ID" value="MCE4538407.1"/>
    <property type="molecule type" value="Genomic_DNA"/>
</dbReference>
<evidence type="ECO:0000313" key="3">
    <source>
        <dbReference type="Proteomes" id="UP001201463"/>
    </source>
</evidence>
<keyword evidence="1" id="KW-0732">Signal</keyword>
<evidence type="ECO:0000313" key="2">
    <source>
        <dbReference type="EMBL" id="MCE4538407.1"/>
    </source>
</evidence>
<sequence>MRLIIPLLATCMALFHVHAHADWRSFVWKYDRVTPERPKERVALALPAEFDGHPCTVQLDTGMNGEFQWHSDASGDSTQINFEVAGVVKKYAVDKRHLEQIQKGDCETIASVGNAFFENGSLVLDLRNSRYKFDRGAVLASSPKAQPLIYAQWYEVGGHLLVEVRVPSGEIKYAMLDTGAASFGLSPLTASAWADLVERPPVAGPGIVEYKVNSWGKQVSCFETDRPGPLNIGLQYEVKTFRVSYCEHPDFNIKQKIAGLLGLRDLMGSVITLDYRSRRWAVDDWSNN</sequence>
<feature type="chain" id="PRO_5046466338" description="Aspartyl protease" evidence="1">
    <location>
        <begin position="22"/>
        <end position="288"/>
    </location>
</feature>
<name>A0ABS8XHI2_9BURK</name>
<protein>
    <recommendedName>
        <fullName evidence="4">Aspartyl protease</fullName>
    </recommendedName>
</protein>
<gene>
    <name evidence="2" type="ORF">LXT12_14215</name>
</gene>
<dbReference type="RefSeq" id="WP_233392840.1">
    <property type="nucleotide sequence ID" value="NZ_JAJTWT010000005.1"/>
</dbReference>
<proteinExistence type="predicted"/>
<dbReference type="Proteomes" id="UP001201463">
    <property type="component" value="Unassembled WGS sequence"/>
</dbReference>
<accession>A0ABS8XHI2</accession>
<comment type="caution">
    <text evidence="2">The sequence shown here is derived from an EMBL/GenBank/DDBJ whole genome shotgun (WGS) entry which is preliminary data.</text>
</comment>
<feature type="signal peptide" evidence="1">
    <location>
        <begin position="1"/>
        <end position="21"/>
    </location>
</feature>